<dbReference type="Pfam" id="PF01928">
    <property type="entry name" value="CYTH"/>
    <property type="match status" value="1"/>
</dbReference>
<keyword evidence="3" id="KW-1185">Reference proteome</keyword>
<evidence type="ECO:0000313" key="3">
    <source>
        <dbReference type="Proteomes" id="UP000179807"/>
    </source>
</evidence>
<dbReference type="GO" id="GO:0016462">
    <property type="term" value="F:pyrophosphatase activity"/>
    <property type="evidence" value="ECO:0007669"/>
    <property type="project" value="UniProtKB-ARBA"/>
</dbReference>
<dbReference type="VEuPathDB" id="TrichDB:TRFO_04927"/>
<dbReference type="SMART" id="SM01118">
    <property type="entry name" value="CYTH"/>
    <property type="match status" value="1"/>
</dbReference>
<comment type="caution">
    <text evidence="2">The sequence shown here is derived from an EMBL/GenBank/DDBJ whole genome shotgun (WGS) entry which is preliminary data.</text>
</comment>
<dbReference type="Gene3D" id="2.40.320.10">
    <property type="entry name" value="Hypothetical Protein Pfu-838710-001"/>
    <property type="match status" value="1"/>
</dbReference>
<dbReference type="EMBL" id="MLAK01000671">
    <property type="protein sequence ID" value="OHT08312.1"/>
    <property type="molecule type" value="Genomic_DNA"/>
</dbReference>
<organism evidence="2 3">
    <name type="scientific">Tritrichomonas foetus</name>
    <dbReference type="NCBI Taxonomy" id="1144522"/>
    <lineage>
        <taxon>Eukaryota</taxon>
        <taxon>Metamonada</taxon>
        <taxon>Parabasalia</taxon>
        <taxon>Tritrichomonadida</taxon>
        <taxon>Tritrichomonadidae</taxon>
        <taxon>Tritrichomonas</taxon>
    </lineage>
</organism>
<dbReference type="PANTHER" id="PTHR34948:SF2">
    <property type="entry name" value="TRIPHOSPHATE TUNNEL METALLOENZYME 3"/>
    <property type="match status" value="1"/>
</dbReference>
<gene>
    <name evidence="2" type="ORF">TRFO_04927</name>
</gene>
<proteinExistence type="predicted"/>
<feature type="domain" description="CYTH" evidence="1">
    <location>
        <begin position="1"/>
        <end position="208"/>
    </location>
</feature>
<dbReference type="OrthoDB" id="2160189at2759"/>
<dbReference type="PANTHER" id="PTHR34948">
    <property type="entry name" value="OS08G0299200 PROTEIN"/>
    <property type="match status" value="1"/>
</dbReference>
<sequence length="208" mass="24523">MTESEVKITIEEIGYLKVLEYFDSSLKATQNQWNVYFDTVDFDLRKSRRNLRLRSVRAGKEPTKWIVTVKRPGVFRNGIAIRPERNYEIPNEIAQEILAHPCDIMKNIPKKARKYLKDCVDWKFRIVGDYITIRRVISFEDLTIEADETILPNKEKLYELEIECDEPQIAKQKMKEINVRYVNSSVSKLGFLLNLRSSQRTSRVFSEL</sequence>
<protein>
    <submittedName>
        <fullName evidence="2">Adenylate cyclase family protein</fullName>
    </submittedName>
</protein>
<dbReference type="AlphaFoldDB" id="A0A1J4KBN1"/>
<dbReference type="InterPro" id="IPR033469">
    <property type="entry name" value="CYTH-like_dom_sf"/>
</dbReference>
<dbReference type="SUPFAM" id="SSF55154">
    <property type="entry name" value="CYTH-like phosphatases"/>
    <property type="match status" value="1"/>
</dbReference>
<dbReference type="GeneID" id="94826889"/>
<dbReference type="PROSITE" id="PS51707">
    <property type="entry name" value="CYTH"/>
    <property type="match status" value="1"/>
</dbReference>
<name>A0A1J4KBN1_9EUKA</name>
<evidence type="ECO:0000313" key="2">
    <source>
        <dbReference type="EMBL" id="OHT08312.1"/>
    </source>
</evidence>
<evidence type="ECO:0000259" key="1">
    <source>
        <dbReference type="PROSITE" id="PS51707"/>
    </source>
</evidence>
<reference evidence="2" key="1">
    <citation type="submission" date="2016-10" db="EMBL/GenBank/DDBJ databases">
        <authorList>
            <person name="Benchimol M."/>
            <person name="Almeida L.G."/>
            <person name="Vasconcelos A.T."/>
            <person name="Perreira-Neves A."/>
            <person name="Rosa I.A."/>
            <person name="Tasca T."/>
            <person name="Bogo M.R."/>
            <person name="de Souza W."/>
        </authorList>
    </citation>
    <scope>NUCLEOTIDE SEQUENCE [LARGE SCALE GENOMIC DNA]</scope>
    <source>
        <strain evidence="2">K</strain>
    </source>
</reference>
<dbReference type="Proteomes" id="UP000179807">
    <property type="component" value="Unassembled WGS sequence"/>
</dbReference>
<dbReference type="RefSeq" id="XP_068361448.1">
    <property type="nucleotide sequence ID" value="XM_068492185.1"/>
</dbReference>
<dbReference type="InterPro" id="IPR023577">
    <property type="entry name" value="CYTH_domain"/>
</dbReference>
<accession>A0A1J4KBN1</accession>